<dbReference type="PANTHER" id="PTHR37842">
    <property type="match status" value="1"/>
</dbReference>
<dbReference type="Proteomes" id="UP000282423">
    <property type="component" value="Unassembled WGS sequence"/>
</dbReference>
<dbReference type="InterPro" id="IPR042301">
    <property type="entry name" value="GH115_sf"/>
</dbReference>
<dbReference type="InterPro" id="IPR029018">
    <property type="entry name" value="Hex-like_dom2"/>
</dbReference>
<sequence length="804" mass="91556">MIYPALMKKFILVFINLCLAILPLFSSEAFHLIKNSRAANIYYGGTNAVVETALELLAADAQQVGQSAFRRIGSADGGAIIIGELNDPIIDKLIKDYHIRLPEMEGKWEMFCLKVIPIEKVPTLLVVGSDARGTAYGVMEISRKLGVSPWSWWADVVPRKKSTISLPVDFEDKQFPKVQFRGIFINDEDWGLTPWSSKTYEPEAKLDAGIDPAKTKEMATIGPKTYARIFELLLRLRANSIWPAMHEVTVPFYFVQGNREIAEKYGIYIGSSHCEPLARNSATEWDIVGRGPYNYLTNKNEIVDYWSNRLKTLGRSHNIFTLGMRGKHDGAMEGVKTTAAYKDAINEVIKDQTDLLKKYVNADPAQIPQVVIPYKEVLDVYRAGMDLPDYTTLMWCDDNYGYITHFPNQIERKRSGGNGLYYHVSYWGRPHDYLWLSTMSPALIYQQLYTAYHHDVKKMWIVNVGDIKPAEYQIELLMDMAWDMDHIQKIGVYQHMNQFLQREFGHRLAKKIVPIMKEHYRLAYIRKPEFMGNTRTEEKDPAYKIVKDLPWSEQQIKKRLEQYKHIQDAATSIGASVPLDRKDAYFELVLYPVVAAAKMNEKHLYAQLARHGKAEWQKSHDAYDKIVSLTAQYNALNKGKWKGMMDYKPRNLAVFDKIIEEKAVAPLANDDQPDKRIPGKDLEGAIGFEGLGYQGQAGAIPLGAEASYPLKGLKGDSVTIVVHLLPTHPVSSDDLRFELSLGQQHSSTISYKTIGRSEEWKENVLRNQAIRTVKFKIASLQQDILRIKALDEGVVVDEVTVYLD</sequence>
<reference evidence="3 4" key="1">
    <citation type="submission" date="2018-10" db="EMBL/GenBank/DDBJ databases">
        <title>Sphingobacterium sp. M05W1-28.</title>
        <authorList>
            <person name="Cai H."/>
        </authorList>
    </citation>
    <scope>NUCLEOTIDE SEQUENCE [LARGE SCALE GENOMIC DNA]</scope>
    <source>
        <strain evidence="3 4">M05W1-28</strain>
    </source>
</reference>
<evidence type="ECO:0000256" key="1">
    <source>
        <dbReference type="ARBA" id="ARBA00022801"/>
    </source>
</evidence>
<dbReference type="Gene3D" id="3.30.379.10">
    <property type="entry name" value="Chitobiase/beta-hexosaminidase domain 2-like"/>
    <property type="match status" value="1"/>
</dbReference>
<dbReference type="InterPro" id="IPR031924">
    <property type="entry name" value="GH115"/>
</dbReference>
<proteinExistence type="predicted"/>
<keyword evidence="4" id="KW-1185">Reference proteome</keyword>
<accession>A0A420W3Z6</accession>
<dbReference type="InterPro" id="IPR041437">
    <property type="entry name" value="GH115_C"/>
</dbReference>
<dbReference type="AlphaFoldDB" id="A0A420W3Z6"/>
<dbReference type="Pfam" id="PF15979">
    <property type="entry name" value="Glyco_hydro_115"/>
    <property type="match status" value="1"/>
</dbReference>
<evidence type="ECO:0000259" key="2">
    <source>
        <dbReference type="Pfam" id="PF17829"/>
    </source>
</evidence>
<gene>
    <name evidence="3" type="ORF">D7322_00970</name>
</gene>
<protein>
    <recommendedName>
        <fullName evidence="2">Gylcosyl hydrolase 115 C-terminal domain-containing protein</fullName>
    </recommendedName>
</protein>
<dbReference type="EMBL" id="RBWS01000001">
    <property type="protein sequence ID" value="RKO73277.1"/>
    <property type="molecule type" value="Genomic_DNA"/>
</dbReference>
<organism evidence="3 4">
    <name type="scientific">Sphingobacterium puteale</name>
    <dbReference type="NCBI Taxonomy" id="2420510"/>
    <lineage>
        <taxon>Bacteria</taxon>
        <taxon>Pseudomonadati</taxon>
        <taxon>Bacteroidota</taxon>
        <taxon>Sphingobacteriia</taxon>
        <taxon>Sphingobacteriales</taxon>
        <taxon>Sphingobacteriaceae</taxon>
        <taxon>Sphingobacterium</taxon>
    </lineage>
</organism>
<dbReference type="OrthoDB" id="8727830at2"/>
<evidence type="ECO:0000313" key="3">
    <source>
        <dbReference type="EMBL" id="RKO73277.1"/>
    </source>
</evidence>
<dbReference type="Gene3D" id="1.20.58.2150">
    <property type="match status" value="1"/>
</dbReference>
<dbReference type="Pfam" id="PF17829">
    <property type="entry name" value="GH115_C"/>
    <property type="match status" value="1"/>
</dbReference>
<name>A0A420W3Z6_9SPHI</name>
<dbReference type="GO" id="GO:0016787">
    <property type="term" value="F:hydrolase activity"/>
    <property type="evidence" value="ECO:0007669"/>
    <property type="project" value="UniProtKB-KW"/>
</dbReference>
<dbReference type="PANTHER" id="PTHR37842:SF2">
    <property type="entry name" value="GYLCOSYL HYDROLASE 115 C-TERMINAL DOMAIN-CONTAINING PROTEIN"/>
    <property type="match status" value="1"/>
</dbReference>
<keyword evidence="1" id="KW-0378">Hydrolase</keyword>
<dbReference type="Gene3D" id="2.60.120.1620">
    <property type="match status" value="1"/>
</dbReference>
<dbReference type="SUPFAM" id="SSF55545">
    <property type="entry name" value="beta-N-acetylhexosaminidase-like domain"/>
    <property type="match status" value="1"/>
</dbReference>
<feature type="domain" description="Gylcosyl hydrolase 115 C-terminal" evidence="2">
    <location>
        <begin position="707"/>
        <end position="803"/>
    </location>
</feature>
<comment type="caution">
    <text evidence="3">The sequence shown here is derived from an EMBL/GenBank/DDBJ whole genome shotgun (WGS) entry which is preliminary data.</text>
</comment>
<evidence type="ECO:0000313" key="4">
    <source>
        <dbReference type="Proteomes" id="UP000282423"/>
    </source>
</evidence>
<dbReference type="GO" id="GO:0005975">
    <property type="term" value="P:carbohydrate metabolic process"/>
    <property type="evidence" value="ECO:0007669"/>
    <property type="project" value="UniProtKB-ARBA"/>
</dbReference>
<dbReference type="Gene3D" id="3.20.20.520">
    <property type="entry name" value="Glycosyl hydrolase family 115"/>
    <property type="match status" value="1"/>
</dbReference>